<evidence type="ECO:0000313" key="3">
    <source>
        <dbReference type="Proteomes" id="UP000245590"/>
    </source>
</evidence>
<dbReference type="InterPro" id="IPR036689">
    <property type="entry name" value="ESAT-6-like_sf"/>
</dbReference>
<dbReference type="Proteomes" id="UP000245590">
    <property type="component" value="Unassembled WGS sequence"/>
</dbReference>
<reference evidence="2 3" key="1">
    <citation type="submission" date="2018-05" db="EMBL/GenBank/DDBJ databases">
        <title>Brachybacterium sp. M1HQ-2T, whole genome shotgun sequence.</title>
        <authorList>
            <person name="Tuo L."/>
        </authorList>
    </citation>
    <scope>NUCLEOTIDE SEQUENCE [LARGE SCALE GENOMIC DNA]</scope>
    <source>
        <strain evidence="2 3">M1HQ-2</strain>
    </source>
</reference>
<gene>
    <name evidence="2" type="ORF">DEO23_12115</name>
</gene>
<name>A0A2U2RHK8_9MICO</name>
<feature type="compositionally biased region" description="Basic and acidic residues" evidence="1">
    <location>
        <begin position="1"/>
        <end position="12"/>
    </location>
</feature>
<sequence length="103" mass="11521">MATHNQQDRNDYDISTSETAQSNFETVAGQVESLLSRRDQDVKAAMADYQADGVSDEYAALEKKWNDAGQQVREVIRAIRTSLEENDDVARRTMQSARNAIPG</sequence>
<evidence type="ECO:0000256" key="1">
    <source>
        <dbReference type="SAM" id="MobiDB-lite"/>
    </source>
</evidence>
<dbReference type="OrthoDB" id="4965508at2"/>
<dbReference type="InterPro" id="IPR048032">
    <property type="entry name" value="ESAT6-like"/>
</dbReference>
<dbReference type="AlphaFoldDB" id="A0A2U2RHK8"/>
<keyword evidence="3" id="KW-1185">Reference proteome</keyword>
<dbReference type="Gene3D" id="1.10.287.1060">
    <property type="entry name" value="ESAT-6-like"/>
    <property type="match status" value="1"/>
</dbReference>
<accession>A0A2U2RHK8</accession>
<evidence type="ECO:0000313" key="2">
    <source>
        <dbReference type="EMBL" id="PWH05334.1"/>
    </source>
</evidence>
<protein>
    <recommendedName>
        <fullName evidence="4">Pore-forming ESAT-6 family protein</fullName>
    </recommendedName>
</protein>
<proteinExistence type="predicted"/>
<dbReference type="SUPFAM" id="SSF140453">
    <property type="entry name" value="EsxAB dimer-like"/>
    <property type="match status" value="1"/>
</dbReference>
<dbReference type="RefSeq" id="WP_109276298.1">
    <property type="nucleotide sequence ID" value="NZ_QFKX01000005.1"/>
</dbReference>
<dbReference type="EMBL" id="QFKX01000005">
    <property type="protein sequence ID" value="PWH05334.1"/>
    <property type="molecule type" value="Genomic_DNA"/>
</dbReference>
<comment type="caution">
    <text evidence="2">The sequence shown here is derived from an EMBL/GenBank/DDBJ whole genome shotgun (WGS) entry which is preliminary data.</text>
</comment>
<feature type="compositionally biased region" description="Polar residues" evidence="1">
    <location>
        <begin position="13"/>
        <end position="24"/>
    </location>
</feature>
<dbReference type="NCBIfam" id="NF035935">
    <property type="entry name" value="ESAT6_3"/>
    <property type="match status" value="1"/>
</dbReference>
<organism evidence="2 3">
    <name type="scientific">Brachybacterium endophyticum</name>
    <dbReference type="NCBI Taxonomy" id="2182385"/>
    <lineage>
        <taxon>Bacteria</taxon>
        <taxon>Bacillati</taxon>
        <taxon>Actinomycetota</taxon>
        <taxon>Actinomycetes</taxon>
        <taxon>Micrococcales</taxon>
        <taxon>Dermabacteraceae</taxon>
        <taxon>Brachybacterium</taxon>
    </lineage>
</organism>
<feature type="region of interest" description="Disordered" evidence="1">
    <location>
        <begin position="1"/>
        <end position="24"/>
    </location>
</feature>
<evidence type="ECO:0008006" key="4">
    <source>
        <dbReference type="Google" id="ProtNLM"/>
    </source>
</evidence>